<evidence type="ECO:0000256" key="1">
    <source>
        <dbReference type="SAM" id="Coils"/>
    </source>
</evidence>
<evidence type="ECO:0000259" key="3">
    <source>
        <dbReference type="Pfam" id="PF07587"/>
    </source>
</evidence>
<keyword evidence="6" id="KW-1185">Reference proteome</keyword>
<dbReference type="Pfam" id="PF07635">
    <property type="entry name" value="PSCyt1"/>
    <property type="match status" value="1"/>
</dbReference>
<feature type="domain" description="Cytochrome C Planctomycete-type" evidence="4">
    <location>
        <begin position="55"/>
        <end position="117"/>
    </location>
</feature>
<comment type="caution">
    <text evidence="5">The sequence shown here is derived from an EMBL/GenBank/DDBJ whole genome shotgun (WGS) entry which is preliminary data.</text>
</comment>
<dbReference type="EMBL" id="JAUJEA010000003">
    <property type="protein sequence ID" value="MDN5202015.1"/>
    <property type="molecule type" value="Genomic_DNA"/>
</dbReference>
<dbReference type="PANTHER" id="PTHR35889:SF3">
    <property type="entry name" value="F-BOX DOMAIN-CONTAINING PROTEIN"/>
    <property type="match status" value="1"/>
</dbReference>
<organism evidence="5 6">
    <name type="scientific">Splendidivirga corallicola</name>
    <dbReference type="NCBI Taxonomy" id="3051826"/>
    <lineage>
        <taxon>Bacteria</taxon>
        <taxon>Pseudomonadati</taxon>
        <taxon>Bacteroidota</taxon>
        <taxon>Cytophagia</taxon>
        <taxon>Cytophagales</taxon>
        <taxon>Splendidivirgaceae</taxon>
        <taxon>Splendidivirga</taxon>
    </lineage>
</organism>
<gene>
    <name evidence="5" type="ORF">QQ008_11595</name>
</gene>
<reference evidence="5" key="1">
    <citation type="submission" date="2023-06" db="EMBL/GenBank/DDBJ databases">
        <title>Genomic of Parafulvivirga corallium.</title>
        <authorList>
            <person name="Wang G."/>
        </authorList>
    </citation>
    <scope>NUCLEOTIDE SEQUENCE</scope>
    <source>
        <strain evidence="5">BMA10</strain>
    </source>
</reference>
<feature type="domain" description="DUF1553" evidence="3">
    <location>
        <begin position="461"/>
        <end position="720"/>
    </location>
</feature>
<evidence type="ECO:0000259" key="4">
    <source>
        <dbReference type="Pfam" id="PF07635"/>
    </source>
</evidence>
<dbReference type="PANTHER" id="PTHR35889">
    <property type="entry name" value="CYCLOINULO-OLIGOSACCHARIDE FRUCTANOTRANSFERASE-RELATED"/>
    <property type="match status" value="1"/>
</dbReference>
<dbReference type="RefSeq" id="WP_346752039.1">
    <property type="nucleotide sequence ID" value="NZ_JAUJEA010000003.1"/>
</dbReference>
<dbReference type="Proteomes" id="UP001172082">
    <property type="component" value="Unassembled WGS sequence"/>
</dbReference>
<dbReference type="InterPro" id="IPR011444">
    <property type="entry name" value="DUF1549"/>
</dbReference>
<dbReference type="Pfam" id="PF07587">
    <property type="entry name" value="PSD1"/>
    <property type="match status" value="1"/>
</dbReference>
<protein>
    <submittedName>
        <fullName evidence="5">PSD1 and planctomycete cytochrome C domain-containing protein</fullName>
    </submittedName>
</protein>
<dbReference type="Pfam" id="PF07583">
    <property type="entry name" value="PSCyt2"/>
    <property type="match status" value="1"/>
</dbReference>
<accession>A0ABT8KMR0</accession>
<dbReference type="PROSITE" id="PS51257">
    <property type="entry name" value="PROKAR_LIPOPROTEIN"/>
    <property type="match status" value="1"/>
</dbReference>
<name>A0ABT8KMR0_9BACT</name>
<evidence type="ECO:0000259" key="2">
    <source>
        <dbReference type="Pfam" id="PF07583"/>
    </source>
</evidence>
<dbReference type="SUPFAM" id="SSF46626">
    <property type="entry name" value="Cytochrome c"/>
    <property type="match status" value="1"/>
</dbReference>
<sequence>MLAINKKGLQPFALVIAILVTSSCNQSMEVDAGKVSIPQKVDFNFHIRPILSDKCFTCHGPDANKRKADLRLDTKEGAFAALKDDTTHFAIVSGKPNESEVYLRINSGDTSQLMPPPSSNLKLTDNEIKLIRKWIKQGAEYKPHWAFVPPESLPLPKIKDKEWPKNEIDYFILHKLEALGLSCNERADKERLLKRVSFDLTGLPPTIALQEKFLKDDSPGAYEKVVDELLKNKHYGEKMAIHWLDVARYADSHGYQDDGLRTMWPWRDWVIHAFNENYSYDKFLIWQLAGDLVANKNMESVLATGFNRNHKITQEGGVIDEEYRIEYVTDRTNTFGKAFLGLTFECAKCHDHKYDPISQKDYFSTFAFFDKVPEKGLFGTIDASFADPPNITITDEDIREVLTFINKKDSVPVSVMVMKDSVGIRNTHLLKRGNYDAKAEIVDFATPQQILEFDTSRFEQNRLGLAKWLLDNKNPLTTRVFVNRIWQEIFGRGIVRTSGDFGMQGDLPTHPELLDWLAVDFRDNGWDIKRLVKKIVTSATYMQSSVVVKEKLERDPENIYLSRMGRSRLSAETVRDHVLASSGLLNPEIGGPSVKPYQPDGIWAASTSGRGLLQKYIQDHGGDLYRRGIYTFIKRTAPPPVMLMFDASPRDQCEVRRLTTNTPLQALVMLNDPTVLEASRILAEKLIEENSDTQEKLKKAFRLILCREPKEKETQLLTSYFNEEVNRFSNEKNKAKSFVDVGEFPAKEIKNEIEFSALMQVIHTVYNMEETITKS</sequence>
<proteinExistence type="predicted"/>
<evidence type="ECO:0000313" key="6">
    <source>
        <dbReference type="Proteomes" id="UP001172082"/>
    </source>
</evidence>
<dbReference type="InterPro" id="IPR022655">
    <property type="entry name" value="DUF1553"/>
</dbReference>
<evidence type="ECO:0000313" key="5">
    <source>
        <dbReference type="EMBL" id="MDN5202015.1"/>
    </source>
</evidence>
<keyword evidence="1" id="KW-0175">Coiled coil</keyword>
<feature type="domain" description="DUF1549" evidence="2">
    <location>
        <begin position="167"/>
        <end position="372"/>
    </location>
</feature>
<dbReference type="InterPro" id="IPR011429">
    <property type="entry name" value="Cyt_c_Planctomycete-type"/>
</dbReference>
<feature type="coiled-coil region" evidence="1">
    <location>
        <begin position="676"/>
        <end position="703"/>
    </location>
</feature>
<dbReference type="InterPro" id="IPR036909">
    <property type="entry name" value="Cyt_c-like_dom_sf"/>
</dbReference>